<dbReference type="Proteomes" id="UP000679950">
    <property type="component" value="Unassembled WGS sequence"/>
</dbReference>
<accession>A0ABQ4KKF0</accession>
<comment type="caution">
    <text evidence="3">The sequence shown here is derived from an EMBL/GenBank/DDBJ whole genome shotgun (WGS) entry which is preliminary data.</text>
</comment>
<evidence type="ECO:0000256" key="1">
    <source>
        <dbReference type="SAM" id="Coils"/>
    </source>
</evidence>
<keyword evidence="1" id="KW-0175">Coiled coil</keyword>
<sequence>MTTSRQDAWSADEDLLLAELVLSHIRGGSTQLKAFEEAGKKLKRTAAACGFRWNSNIRKQYKEEINQAKKARKQLKMGEAPATTTDSQEMENNQLAQQPSSTILANATSLLGEIEKELAELDSYKTENKRLKEEIRNLEALNVTANEKVKEVVEKYQQLKKDYHSLMYLLDKARKIADEFTEESAGKQVEVK</sequence>
<dbReference type="Pfam" id="PF13921">
    <property type="entry name" value="Myb_DNA-bind_6"/>
    <property type="match status" value="1"/>
</dbReference>
<evidence type="ECO:0000256" key="2">
    <source>
        <dbReference type="SAM" id="MobiDB-lite"/>
    </source>
</evidence>
<evidence type="ECO:0000313" key="4">
    <source>
        <dbReference type="Proteomes" id="UP000679950"/>
    </source>
</evidence>
<organism evidence="3 4">
    <name type="scientific">Lederbergia ruris</name>
    <dbReference type="NCBI Taxonomy" id="217495"/>
    <lineage>
        <taxon>Bacteria</taxon>
        <taxon>Bacillati</taxon>
        <taxon>Bacillota</taxon>
        <taxon>Bacilli</taxon>
        <taxon>Bacillales</taxon>
        <taxon>Bacillaceae</taxon>
        <taxon>Lederbergia</taxon>
    </lineage>
</organism>
<evidence type="ECO:0000313" key="3">
    <source>
        <dbReference type="EMBL" id="GIN57609.1"/>
    </source>
</evidence>
<keyword evidence="4" id="KW-1185">Reference proteome</keyword>
<gene>
    <name evidence="3" type="primary">rsfA_2</name>
    <name evidence="3" type="ORF">J8TS2_19280</name>
</gene>
<feature type="compositionally biased region" description="Polar residues" evidence="2">
    <location>
        <begin position="82"/>
        <end position="99"/>
    </location>
</feature>
<dbReference type="PANTHER" id="PTHR41302">
    <property type="entry name" value="PRESPORE-SPECIFIC TRANSCRIPTIONAL REGULATOR RSFA-RELATED"/>
    <property type="match status" value="1"/>
</dbReference>
<dbReference type="RefSeq" id="WP_158320460.1">
    <property type="nucleotide sequence ID" value="NZ_BORB01000013.1"/>
</dbReference>
<dbReference type="NCBIfam" id="TIGR02894">
    <property type="entry name" value="DNA_bind_RsfA"/>
    <property type="match status" value="1"/>
</dbReference>
<protein>
    <submittedName>
        <fullName evidence="3">Transcriptional regulator</fullName>
    </submittedName>
</protein>
<proteinExistence type="predicted"/>
<dbReference type="EMBL" id="BORB01000013">
    <property type="protein sequence ID" value="GIN57609.1"/>
    <property type="molecule type" value="Genomic_DNA"/>
</dbReference>
<reference evidence="3 4" key="1">
    <citation type="submission" date="2021-03" db="EMBL/GenBank/DDBJ databases">
        <title>Antimicrobial resistance genes in bacteria isolated from Japanese honey, and their potential for conferring macrolide and lincosamide resistance in the American foulbrood pathogen Paenibacillus larvae.</title>
        <authorList>
            <person name="Okamoto M."/>
            <person name="Kumagai M."/>
            <person name="Kanamori H."/>
            <person name="Takamatsu D."/>
        </authorList>
    </citation>
    <scope>NUCLEOTIDE SEQUENCE [LARGE SCALE GENOMIC DNA]</scope>
    <source>
        <strain evidence="3 4">J8TS2</strain>
    </source>
</reference>
<feature type="coiled-coil region" evidence="1">
    <location>
        <begin position="114"/>
        <end position="162"/>
    </location>
</feature>
<dbReference type="InterPro" id="IPR014243">
    <property type="entry name" value="RsfA-like"/>
</dbReference>
<name>A0ABQ4KKF0_9BACI</name>
<dbReference type="PANTHER" id="PTHR41302:SF2">
    <property type="entry name" value="PRESPORE SPECIFIC TRANSCRIPTIONAL ACTIVATOR RSFA"/>
    <property type="match status" value="1"/>
</dbReference>
<feature type="region of interest" description="Disordered" evidence="2">
    <location>
        <begin position="72"/>
        <end position="99"/>
    </location>
</feature>